<dbReference type="SUPFAM" id="SSF51556">
    <property type="entry name" value="Metallo-dependent hydrolases"/>
    <property type="match status" value="1"/>
</dbReference>
<reference evidence="3 4" key="1">
    <citation type="submission" date="2016-04" db="EMBL/GenBank/DDBJ databases">
        <authorList>
            <person name="Evans L.H."/>
            <person name="Alamgir A."/>
            <person name="Owens N."/>
            <person name="Weber N.D."/>
            <person name="Virtaneva K."/>
            <person name="Barbian K."/>
            <person name="Babar A."/>
            <person name="Rosenke K."/>
        </authorList>
    </citation>
    <scope>NUCLEOTIDE SEQUENCE [LARGE SCALE GENOMIC DNA]</scope>
    <source>
        <strain evidence="3 4">CCM 8644</strain>
    </source>
</reference>
<comment type="caution">
    <text evidence="3">The sequence shown here is derived from an EMBL/GenBank/DDBJ whole genome shotgun (WGS) entry which is preliminary data.</text>
</comment>
<name>A0A179DLP5_9SPHI</name>
<evidence type="ECO:0000259" key="2">
    <source>
        <dbReference type="Pfam" id="PF04909"/>
    </source>
</evidence>
<dbReference type="AlphaFoldDB" id="A0A179DLP5"/>
<dbReference type="PANTHER" id="PTHR43569:SF2">
    <property type="entry name" value="AMIDOHYDROLASE-RELATED DOMAIN-CONTAINING PROTEIN"/>
    <property type="match status" value="1"/>
</dbReference>
<dbReference type="Gene3D" id="3.20.20.140">
    <property type="entry name" value="Metal-dependent hydrolases"/>
    <property type="match status" value="1"/>
</dbReference>
<keyword evidence="4" id="KW-1185">Reference proteome</keyword>
<feature type="domain" description="Amidohydrolase-related" evidence="2">
    <location>
        <begin position="4"/>
        <end position="275"/>
    </location>
</feature>
<dbReference type="Pfam" id="PF04909">
    <property type="entry name" value="Amidohydro_2"/>
    <property type="match status" value="1"/>
</dbReference>
<dbReference type="InterPro" id="IPR006680">
    <property type="entry name" value="Amidohydro-rel"/>
</dbReference>
<dbReference type="STRING" id="1826909.A5893_02615"/>
<proteinExistence type="inferred from homology"/>
<dbReference type="GO" id="GO:0016787">
    <property type="term" value="F:hydrolase activity"/>
    <property type="evidence" value="ECO:0007669"/>
    <property type="project" value="UniProtKB-KW"/>
</dbReference>
<dbReference type="EMBL" id="LWHJ01000011">
    <property type="protein sequence ID" value="OAQ42026.1"/>
    <property type="molecule type" value="Genomic_DNA"/>
</dbReference>
<comment type="similarity">
    <text evidence="1">Belongs to the metallo-dependent hydrolases superfamily.</text>
</comment>
<dbReference type="InterPro" id="IPR032466">
    <property type="entry name" value="Metal_Hydrolase"/>
</dbReference>
<accession>A0A179DLP5</accession>
<gene>
    <name evidence="3" type="ORF">A5893_02615</name>
</gene>
<dbReference type="Proteomes" id="UP000078459">
    <property type="component" value="Unassembled WGS sequence"/>
</dbReference>
<protein>
    <submittedName>
        <fullName evidence="3">Amidohydrolase</fullName>
    </submittedName>
</protein>
<keyword evidence="3" id="KW-0378">Hydrolase</keyword>
<reference evidence="3 4" key="2">
    <citation type="submission" date="2016-06" db="EMBL/GenBank/DDBJ databases">
        <title>Pedobacter psychrophilus sp. nov., isolated from Antarctic fragmentary rock.</title>
        <authorList>
            <person name="Svec P."/>
        </authorList>
    </citation>
    <scope>NUCLEOTIDE SEQUENCE [LARGE SCALE GENOMIC DNA]</scope>
    <source>
        <strain evidence="3 4">CCM 8644</strain>
    </source>
</reference>
<sequence length="277" mass="32330">MQKIDTHQHFWKYNPINHSWINEGMTLLKNDFTPDDLFPLLEKTGFDGCIAVQVDEDEADNDFLLSIANQNEFVKGVIGWVDLLNDNIEARLNHYQQFNKLKGFRYMLQGKEPRDLMLSKDFTNGVGLLNKYNFIYEILILSDQLPYVNELVSKFPEQPFVINHLAKPMIKYGKIKQWSKEIKAIAKHENISCKVSGMVTEADWKNWNYHDFNPYLDVVFNAFGADRLMFGSDWPVCNLAGGYHKVYEIMERYTLQLSATEQEKFWGGNALAFYQIK</sequence>
<evidence type="ECO:0000313" key="3">
    <source>
        <dbReference type="EMBL" id="OAQ42026.1"/>
    </source>
</evidence>
<organism evidence="3 4">
    <name type="scientific">Pedobacter psychrophilus</name>
    <dbReference type="NCBI Taxonomy" id="1826909"/>
    <lineage>
        <taxon>Bacteria</taxon>
        <taxon>Pseudomonadati</taxon>
        <taxon>Bacteroidota</taxon>
        <taxon>Sphingobacteriia</taxon>
        <taxon>Sphingobacteriales</taxon>
        <taxon>Sphingobacteriaceae</taxon>
        <taxon>Pedobacter</taxon>
    </lineage>
</organism>
<dbReference type="RefSeq" id="WP_068821057.1">
    <property type="nucleotide sequence ID" value="NZ_LWHJ01000011.1"/>
</dbReference>
<dbReference type="InterPro" id="IPR052350">
    <property type="entry name" value="Metallo-dep_Lactonases"/>
</dbReference>
<evidence type="ECO:0000256" key="1">
    <source>
        <dbReference type="ARBA" id="ARBA00038310"/>
    </source>
</evidence>
<dbReference type="PANTHER" id="PTHR43569">
    <property type="entry name" value="AMIDOHYDROLASE"/>
    <property type="match status" value="1"/>
</dbReference>
<evidence type="ECO:0000313" key="4">
    <source>
        <dbReference type="Proteomes" id="UP000078459"/>
    </source>
</evidence>
<dbReference type="OrthoDB" id="5450317at2"/>